<dbReference type="NCBIfam" id="TIGR04183">
    <property type="entry name" value="Por_Secre_tail"/>
    <property type="match status" value="1"/>
</dbReference>
<dbReference type="Gene3D" id="3.40.50.1820">
    <property type="entry name" value="alpha/beta hydrolase"/>
    <property type="match status" value="1"/>
</dbReference>
<dbReference type="InterPro" id="IPR029058">
    <property type="entry name" value="AB_hydrolase_fold"/>
</dbReference>
<gene>
    <name evidence="1" type="ORF">IPP15_17295</name>
</gene>
<dbReference type="EMBL" id="JADKGY010000029">
    <property type="protein sequence ID" value="MBK9984096.1"/>
    <property type="molecule type" value="Genomic_DNA"/>
</dbReference>
<dbReference type="AlphaFoldDB" id="A0A9D7SXN6"/>
<dbReference type="SUPFAM" id="SSF53474">
    <property type="entry name" value="alpha/beta-Hydrolases"/>
    <property type="match status" value="1"/>
</dbReference>
<dbReference type="Proteomes" id="UP000808337">
    <property type="component" value="Unassembled WGS sequence"/>
</dbReference>
<evidence type="ECO:0000313" key="1">
    <source>
        <dbReference type="EMBL" id="MBK9984096.1"/>
    </source>
</evidence>
<reference evidence="1 2" key="1">
    <citation type="submission" date="2020-10" db="EMBL/GenBank/DDBJ databases">
        <title>Connecting structure to function with the recovery of over 1000 high-quality activated sludge metagenome-assembled genomes encoding full-length rRNA genes using long-read sequencing.</title>
        <authorList>
            <person name="Singleton C.M."/>
            <person name="Petriglieri F."/>
            <person name="Kristensen J.M."/>
            <person name="Kirkegaard R.H."/>
            <person name="Michaelsen T.Y."/>
            <person name="Andersen M.H."/>
            <person name="Karst S.M."/>
            <person name="Dueholm M.S."/>
            <person name="Nielsen P.H."/>
            <person name="Albertsen M."/>
        </authorList>
    </citation>
    <scope>NUCLEOTIDE SEQUENCE [LARGE SCALE GENOMIC DNA]</scope>
    <source>
        <strain evidence="1">Ribe_18-Q3-R11-54_MAXAC.273</strain>
    </source>
</reference>
<comment type="caution">
    <text evidence="1">The sequence shown here is derived from an EMBL/GenBank/DDBJ whole genome shotgun (WGS) entry which is preliminary data.</text>
</comment>
<evidence type="ECO:0000313" key="2">
    <source>
        <dbReference type="Proteomes" id="UP000808337"/>
    </source>
</evidence>
<dbReference type="InterPro" id="IPR026444">
    <property type="entry name" value="Secre_tail"/>
</dbReference>
<proteinExistence type="predicted"/>
<sequence length="463" mass="51953">MGITLPIFQALMVHLNTLAGVKTTTFHAAPTEIDTIAQYAPNADTYGLTRLIRNYHVDPDRININGHSMGSRGTTMMAKAFPDHYASATSLNNGAIDDDPPALSDVVYGPTSMNFPTNLTDYNGNTVPFTHAMDYTTRLSKKRDLPLMRFYHAKNDNDGTTTGNSWDADVVANFRAPIRLHSVRNSIERAGYGPDTGPSHNDSLVEWQSSTQQTVLDDIAYEEEYFRSDVSFPAFFNHRLDPQNNDPGTGLTGINNGDGDNWGTWGGYHRWENVQENNLDWQTTAWLESNAVYSNDNCPNDFLTADLAIRKPRNFKPTGTLVYWQVRDFDTNQMLQNGTTMVQADDLTVIPQVKVFRNDIRKVRIEVSTQTVATKEVESNLFSISISPNPSTETSMLTVYSEKELNATLRLSHISGVMLIVEKQTLRGENHIPLIDFGPVPAGFYFITIEADRQQKVVRWVKI</sequence>
<name>A0A9D7SXN6_9BACT</name>
<protein>
    <submittedName>
        <fullName evidence="1">T9SS type A sorting domain-containing protein</fullName>
    </submittedName>
</protein>
<organism evidence="1 2">
    <name type="scientific">Candidatus Opimibacter skivensis</name>
    <dbReference type="NCBI Taxonomy" id="2982028"/>
    <lineage>
        <taxon>Bacteria</taxon>
        <taxon>Pseudomonadati</taxon>
        <taxon>Bacteroidota</taxon>
        <taxon>Saprospiria</taxon>
        <taxon>Saprospirales</taxon>
        <taxon>Saprospiraceae</taxon>
        <taxon>Candidatus Opimibacter</taxon>
    </lineage>
</organism>
<accession>A0A9D7SXN6</accession>